<dbReference type="InterPro" id="IPR038658">
    <property type="entry name" value="SsgB_sf"/>
</dbReference>
<evidence type="ECO:0000256" key="6">
    <source>
        <dbReference type="ARBA" id="ARBA00023306"/>
    </source>
</evidence>
<comment type="caution">
    <text evidence="8">The sequence shown here is derived from an EMBL/GenBank/DDBJ whole genome shotgun (WGS) entry which is preliminary data.</text>
</comment>
<evidence type="ECO:0000256" key="7">
    <source>
        <dbReference type="SAM" id="MobiDB-lite"/>
    </source>
</evidence>
<reference evidence="8 9" key="1">
    <citation type="submission" date="2023-05" db="EMBL/GenBank/DDBJ databases">
        <title>Streptomyces fuscus sp. nov., a brown-black pigment producing actinomyces isolated from dry sand of Sea duck farm.</title>
        <authorList>
            <person name="Xie J."/>
            <person name="Shen N."/>
        </authorList>
    </citation>
    <scope>NUCLEOTIDE SEQUENCE [LARGE SCALE GENOMIC DNA]</scope>
    <source>
        <strain evidence="8 9">GXMU-J15</strain>
    </source>
</reference>
<organism evidence="8 9">
    <name type="scientific">Streptomyces fuscus</name>
    <dbReference type="NCBI Taxonomy" id="3048495"/>
    <lineage>
        <taxon>Bacteria</taxon>
        <taxon>Bacillati</taxon>
        <taxon>Actinomycetota</taxon>
        <taxon>Actinomycetes</taxon>
        <taxon>Kitasatosporales</taxon>
        <taxon>Streptomycetaceae</taxon>
        <taxon>Streptomyces</taxon>
    </lineage>
</organism>
<proteinExistence type="inferred from homology"/>
<feature type="region of interest" description="Disordered" evidence="7">
    <location>
        <begin position="1"/>
        <end position="21"/>
    </location>
</feature>
<feature type="compositionally biased region" description="Gly residues" evidence="7">
    <location>
        <begin position="1"/>
        <end position="10"/>
    </location>
</feature>
<name>A0ABT7J5I0_9ACTN</name>
<dbReference type="RefSeq" id="WP_285434324.1">
    <property type="nucleotide sequence ID" value="NZ_JASJUS010000020.1"/>
</dbReference>
<evidence type="ECO:0000256" key="2">
    <source>
        <dbReference type="ARBA" id="ARBA00009323"/>
    </source>
</evidence>
<protein>
    <submittedName>
        <fullName evidence="8">SsgA family sporulation/cell division regulator</fullName>
    </submittedName>
</protein>
<keyword evidence="9" id="KW-1185">Reference proteome</keyword>
<evidence type="ECO:0000313" key="9">
    <source>
        <dbReference type="Proteomes" id="UP001241926"/>
    </source>
</evidence>
<accession>A0ABT7J5I0</accession>
<evidence type="ECO:0000313" key="8">
    <source>
        <dbReference type="EMBL" id="MDL2079022.1"/>
    </source>
</evidence>
<dbReference type="Proteomes" id="UP001241926">
    <property type="component" value="Unassembled WGS sequence"/>
</dbReference>
<keyword evidence="3" id="KW-0132">Cell division</keyword>
<evidence type="ECO:0000256" key="1">
    <source>
        <dbReference type="ARBA" id="ARBA00004431"/>
    </source>
</evidence>
<evidence type="ECO:0000256" key="3">
    <source>
        <dbReference type="ARBA" id="ARBA00022618"/>
    </source>
</evidence>
<dbReference type="Pfam" id="PF04686">
    <property type="entry name" value="SsgA"/>
    <property type="match status" value="1"/>
</dbReference>
<keyword evidence="5" id="KW-0717">Septation</keyword>
<dbReference type="Gene3D" id="2.30.31.20">
    <property type="entry name" value="Sporulation-specific cell division protein SsgB"/>
    <property type="match status" value="1"/>
</dbReference>
<comment type="similarity">
    <text evidence="2">Belongs to the SsgA family.</text>
</comment>
<dbReference type="InterPro" id="IPR006776">
    <property type="entry name" value="SsgB"/>
</dbReference>
<dbReference type="EMBL" id="JASJUS010000020">
    <property type="protein sequence ID" value="MDL2079022.1"/>
    <property type="molecule type" value="Genomic_DNA"/>
</dbReference>
<sequence length="150" mass="16672">MNGKQFGSGGRTPASSRPESLSLTAHQVIQEVRAALRVDFSYDPAEPLFVTVVFRPAHDRAVTWQISRTLMCDGLRRPTGNGDVRIWPLRRTGRPVVRLRLHDHGSTALFEIDLADLQDWLARTCEAVPPGTELDDVDWDAALRALVDGT</sequence>
<evidence type="ECO:0000256" key="5">
    <source>
        <dbReference type="ARBA" id="ARBA00023210"/>
    </source>
</evidence>
<keyword evidence="6" id="KW-0131">Cell cycle</keyword>
<gene>
    <name evidence="8" type="ORF">QNN03_21535</name>
</gene>
<keyword evidence="4" id="KW-0749">Sporulation</keyword>
<evidence type="ECO:0000256" key="4">
    <source>
        <dbReference type="ARBA" id="ARBA00022969"/>
    </source>
</evidence>
<comment type="subcellular location">
    <subcellularLocation>
        <location evidence="1">Cell septum</location>
    </subcellularLocation>
</comment>